<comment type="caution">
    <text evidence="1">The sequence shown here is derived from an EMBL/GenBank/DDBJ whole genome shotgun (WGS) entry which is preliminary data.</text>
</comment>
<reference evidence="1 2" key="1">
    <citation type="submission" date="2020-04" db="EMBL/GenBank/DDBJ databases">
        <title>Zoogloea sp. G-4-1-14 isolated from soil.</title>
        <authorList>
            <person name="Dahal R.H."/>
        </authorList>
    </citation>
    <scope>NUCLEOTIDE SEQUENCE [LARGE SCALE GENOMIC DNA]</scope>
    <source>
        <strain evidence="1 2">G-4-1-14</strain>
    </source>
</reference>
<sequence>MARVGVGVLGLGVMRRRRRMTQA</sequence>
<organism evidence="1 2">
    <name type="scientific">Zoogloea dura</name>
    <dbReference type="NCBI Taxonomy" id="2728840"/>
    <lineage>
        <taxon>Bacteria</taxon>
        <taxon>Pseudomonadati</taxon>
        <taxon>Pseudomonadota</taxon>
        <taxon>Betaproteobacteria</taxon>
        <taxon>Rhodocyclales</taxon>
        <taxon>Zoogloeaceae</taxon>
        <taxon>Zoogloea</taxon>
    </lineage>
</organism>
<protein>
    <submittedName>
        <fullName evidence="1">Uncharacterized protein</fullName>
    </submittedName>
</protein>
<evidence type="ECO:0000313" key="1">
    <source>
        <dbReference type="EMBL" id="NML28823.1"/>
    </source>
</evidence>
<name>A0A848GEI4_9RHOO</name>
<dbReference type="Proteomes" id="UP000580043">
    <property type="component" value="Unassembled WGS sequence"/>
</dbReference>
<dbReference type="EMBL" id="JABBGA010000036">
    <property type="protein sequence ID" value="NML28823.1"/>
    <property type="molecule type" value="Genomic_DNA"/>
</dbReference>
<gene>
    <name evidence="1" type="ORF">HHL15_24015</name>
</gene>
<keyword evidence="2" id="KW-1185">Reference proteome</keyword>
<accession>A0A848GEI4</accession>
<dbReference type="AlphaFoldDB" id="A0A848GEI4"/>
<proteinExistence type="predicted"/>
<evidence type="ECO:0000313" key="2">
    <source>
        <dbReference type="Proteomes" id="UP000580043"/>
    </source>
</evidence>